<gene>
    <name evidence="1" type="ORF">CEXT_201611</name>
</gene>
<organism evidence="1 2">
    <name type="scientific">Caerostris extrusa</name>
    <name type="common">Bark spider</name>
    <name type="synonym">Caerostris bankana</name>
    <dbReference type="NCBI Taxonomy" id="172846"/>
    <lineage>
        <taxon>Eukaryota</taxon>
        <taxon>Metazoa</taxon>
        <taxon>Ecdysozoa</taxon>
        <taxon>Arthropoda</taxon>
        <taxon>Chelicerata</taxon>
        <taxon>Arachnida</taxon>
        <taxon>Araneae</taxon>
        <taxon>Araneomorphae</taxon>
        <taxon>Entelegynae</taxon>
        <taxon>Araneoidea</taxon>
        <taxon>Araneidae</taxon>
        <taxon>Caerostris</taxon>
    </lineage>
</organism>
<keyword evidence="2" id="KW-1185">Reference proteome</keyword>
<comment type="caution">
    <text evidence="1">The sequence shown here is derived from an EMBL/GenBank/DDBJ whole genome shotgun (WGS) entry which is preliminary data.</text>
</comment>
<dbReference type="AlphaFoldDB" id="A0AAV4MSF5"/>
<dbReference type="EMBL" id="BPLR01002577">
    <property type="protein sequence ID" value="GIX75313.1"/>
    <property type="molecule type" value="Genomic_DNA"/>
</dbReference>
<sequence>MSLPTADIVHYFLKHCCHESENLVCTGLHITDRNCFIGTEIPRLRNCSIGMDSNVFKEKHLHSNTFRHRLVSIHLCIRVPQSSLEIVDAFYRQRYE</sequence>
<name>A0AAV4MSF5_CAEEX</name>
<dbReference type="Proteomes" id="UP001054945">
    <property type="component" value="Unassembled WGS sequence"/>
</dbReference>
<proteinExistence type="predicted"/>
<evidence type="ECO:0000313" key="2">
    <source>
        <dbReference type="Proteomes" id="UP001054945"/>
    </source>
</evidence>
<reference evidence="1 2" key="1">
    <citation type="submission" date="2021-06" db="EMBL/GenBank/DDBJ databases">
        <title>Caerostris extrusa draft genome.</title>
        <authorList>
            <person name="Kono N."/>
            <person name="Arakawa K."/>
        </authorList>
    </citation>
    <scope>NUCLEOTIDE SEQUENCE [LARGE SCALE GENOMIC DNA]</scope>
</reference>
<accession>A0AAV4MSF5</accession>
<evidence type="ECO:0000313" key="1">
    <source>
        <dbReference type="EMBL" id="GIX75313.1"/>
    </source>
</evidence>
<protein>
    <submittedName>
        <fullName evidence="1">Uncharacterized protein</fullName>
    </submittedName>
</protein>